<reference evidence="5 6" key="1">
    <citation type="submission" date="2019-02" db="EMBL/GenBank/DDBJ databases">
        <title>Deep-cultivation of Planctomycetes and their phenomic and genomic characterization uncovers novel biology.</title>
        <authorList>
            <person name="Wiegand S."/>
            <person name="Jogler M."/>
            <person name="Boedeker C."/>
            <person name="Pinto D."/>
            <person name="Vollmers J."/>
            <person name="Rivas-Marin E."/>
            <person name="Kohn T."/>
            <person name="Peeters S.H."/>
            <person name="Heuer A."/>
            <person name="Rast P."/>
            <person name="Oberbeckmann S."/>
            <person name="Bunk B."/>
            <person name="Jeske O."/>
            <person name="Meyerdierks A."/>
            <person name="Storesund J.E."/>
            <person name="Kallscheuer N."/>
            <person name="Luecker S."/>
            <person name="Lage O.M."/>
            <person name="Pohl T."/>
            <person name="Merkel B.J."/>
            <person name="Hornburger P."/>
            <person name="Mueller R.-W."/>
            <person name="Bruemmer F."/>
            <person name="Labrenz M."/>
            <person name="Spormann A.M."/>
            <person name="Op den Camp H."/>
            <person name="Overmann J."/>
            <person name="Amann R."/>
            <person name="Jetten M.S.M."/>
            <person name="Mascher T."/>
            <person name="Medema M.H."/>
            <person name="Devos D.P."/>
            <person name="Kaster A.-K."/>
            <person name="Ovreas L."/>
            <person name="Rohde M."/>
            <person name="Galperin M.Y."/>
            <person name="Jogler C."/>
        </authorList>
    </citation>
    <scope>NUCLEOTIDE SEQUENCE [LARGE SCALE GENOMIC DNA]</scope>
    <source>
        <strain evidence="5 6">V22</strain>
    </source>
</reference>
<dbReference type="GO" id="GO:0006633">
    <property type="term" value="P:fatty acid biosynthetic process"/>
    <property type="evidence" value="ECO:0007669"/>
    <property type="project" value="InterPro"/>
</dbReference>
<dbReference type="GO" id="GO:0004315">
    <property type="term" value="F:3-oxoacyl-[acyl-carrier-protein] synthase activity"/>
    <property type="evidence" value="ECO:0007669"/>
    <property type="project" value="UniProtKB-EC"/>
</dbReference>
<dbReference type="EMBL" id="CP036316">
    <property type="protein sequence ID" value="QDT64217.1"/>
    <property type="molecule type" value="Genomic_DNA"/>
</dbReference>
<dbReference type="PANTHER" id="PTHR11712:SF321">
    <property type="entry name" value="3-OXOACYL-[ACYL-CARRIER-PROTEIN] SYNTHASE 2"/>
    <property type="match status" value="1"/>
</dbReference>
<dbReference type="PROSITE" id="PS52004">
    <property type="entry name" value="KS3_2"/>
    <property type="match status" value="1"/>
</dbReference>
<accession>A0A517T771</accession>
<comment type="similarity">
    <text evidence="1 3">Belongs to the thiolase-like superfamily. Beta-ketoacyl-ACP synthases family.</text>
</comment>
<proteinExistence type="inferred from homology"/>
<dbReference type="InterPro" id="IPR014030">
    <property type="entry name" value="Ketoacyl_synth_N"/>
</dbReference>
<dbReference type="PROSITE" id="PS00606">
    <property type="entry name" value="KS3_1"/>
    <property type="match status" value="1"/>
</dbReference>
<dbReference type="GO" id="GO:0005829">
    <property type="term" value="C:cytosol"/>
    <property type="evidence" value="ECO:0007669"/>
    <property type="project" value="TreeGrafter"/>
</dbReference>
<name>A0A517T771_9PLAN</name>
<dbReference type="PANTHER" id="PTHR11712">
    <property type="entry name" value="POLYKETIDE SYNTHASE-RELATED"/>
    <property type="match status" value="1"/>
</dbReference>
<evidence type="ECO:0000256" key="2">
    <source>
        <dbReference type="ARBA" id="ARBA00022679"/>
    </source>
</evidence>
<dbReference type="InterPro" id="IPR018201">
    <property type="entry name" value="Ketoacyl_synth_AS"/>
</dbReference>
<protein>
    <submittedName>
        <fullName evidence="5">3-oxoacyl-[acyl-carrier-protein] synthase 2</fullName>
        <ecNumber evidence="5">2.3.1.179</ecNumber>
    </submittedName>
</protein>
<dbReference type="KEGG" id="chya:V22_14480"/>
<evidence type="ECO:0000259" key="4">
    <source>
        <dbReference type="PROSITE" id="PS52004"/>
    </source>
</evidence>
<dbReference type="Gene3D" id="3.40.47.10">
    <property type="match status" value="1"/>
</dbReference>
<gene>
    <name evidence="5" type="primary">fabF_3</name>
    <name evidence="5" type="ORF">V22_14480</name>
</gene>
<keyword evidence="6" id="KW-1185">Reference proteome</keyword>
<feature type="domain" description="Ketosynthase family 3 (KS3)" evidence="4">
    <location>
        <begin position="6"/>
        <end position="417"/>
    </location>
</feature>
<dbReference type="OrthoDB" id="292158at2"/>
<evidence type="ECO:0000313" key="5">
    <source>
        <dbReference type="EMBL" id="QDT64217.1"/>
    </source>
</evidence>
<dbReference type="Proteomes" id="UP000319976">
    <property type="component" value="Chromosome"/>
</dbReference>
<dbReference type="Pfam" id="PF00109">
    <property type="entry name" value="ketoacyl-synt"/>
    <property type="match status" value="1"/>
</dbReference>
<organism evidence="5 6">
    <name type="scientific">Calycomorphotria hydatis</name>
    <dbReference type="NCBI Taxonomy" id="2528027"/>
    <lineage>
        <taxon>Bacteria</taxon>
        <taxon>Pseudomonadati</taxon>
        <taxon>Planctomycetota</taxon>
        <taxon>Planctomycetia</taxon>
        <taxon>Planctomycetales</taxon>
        <taxon>Planctomycetaceae</taxon>
        <taxon>Calycomorphotria</taxon>
    </lineage>
</organism>
<dbReference type="InterPro" id="IPR016039">
    <property type="entry name" value="Thiolase-like"/>
</dbReference>
<dbReference type="InterPro" id="IPR000794">
    <property type="entry name" value="Beta-ketoacyl_synthase"/>
</dbReference>
<evidence type="ECO:0000256" key="1">
    <source>
        <dbReference type="ARBA" id="ARBA00008467"/>
    </source>
</evidence>
<keyword evidence="2 3" id="KW-0808">Transferase</keyword>
<dbReference type="CDD" id="cd00834">
    <property type="entry name" value="KAS_I_II"/>
    <property type="match status" value="1"/>
</dbReference>
<evidence type="ECO:0000256" key="3">
    <source>
        <dbReference type="RuleBase" id="RU003694"/>
    </source>
</evidence>
<dbReference type="AlphaFoldDB" id="A0A517T771"/>
<dbReference type="EC" id="2.3.1.179" evidence="5"/>
<dbReference type="SMART" id="SM00825">
    <property type="entry name" value="PKS_KS"/>
    <property type="match status" value="1"/>
</dbReference>
<sequence>MSIVCHDEIVITGVGCVSPLGLDLESSWKRLLAAESATRRLTEWSSTSVKTSVDPTLYFGAPHSLSPSNSRSDDPIIGLALSATEQALNSAEFSDDHCHPERRGCVFGTSKGAVWQQTEMFESFRQQEFLSGEDSSFDFINDLFATAPAQAIGRRWNFRGCSLSPVAACATGVVSLIRAAELLHSGQCDMVLAGAADASLHPAILASFSRLGVLSTNDDEDPSRLCRPFDRHRDGFVVGEGAAAFVLERAEHALARGAQPLAVWNGGMIFSDPTAILQMDSSGEIIRELIERTLRQTDVSAKQIGHLNLHGTATAQNDVVEAAAVQAAFGELTEDLPCSALKGAIGHLLGAAGAVELAFLIASLQDQVIPPTVNLNDPDPACVLSLRRAEPQVCEIHHAMKLSYGFGGTMASAVISKP</sequence>
<keyword evidence="5" id="KW-0012">Acyltransferase</keyword>
<dbReference type="SUPFAM" id="SSF53901">
    <property type="entry name" value="Thiolase-like"/>
    <property type="match status" value="2"/>
</dbReference>
<evidence type="ECO:0000313" key="6">
    <source>
        <dbReference type="Proteomes" id="UP000319976"/>
    </source>
</evidence>
<dbReference type="InterPro" id="IPR014031">
    <property type="entry name" value="Ketoacyl_synth_C"/>
</dbReference>
<dbReference type="InterPro" id="IPR020841">
    <property type="entry name" value="PKS_Beta-ketoAc_synthase_dom"/>
</dbReference>
<dbReference type="Pfam" id="PF02801">
    <property type="entry name" value="Ketoacyl-synt_C"/>
    <property type="match status" value="1"/>
</dbReference>